<evidence type="ECO:0000259" key="13">
    <source>
        <dbReference type="Pfam" id="PF02852"/>
    </source>
</evidence>
<feature type="binding site" evidence="12">
    <location>
        <position position="50"/>
    </location>
    <ligand>
        <name>FAD</name>
        <dbReference type="ChEBI" id="CHEBI:57692"/>
    </ligand>
</feature>
<dbReference type="NCBIfam" id="NF003585">
    <property type="entry name" value="PRK05249.1"/>
    <property type="match status" value="1"/>
</dbReference>
<dbReference type="RefSeq" id="WP_270030011.1">
    <property type="nucleotide sequence ID" value="NZ_JAPDDP010000118.1"/>
</dbReference>
<dbReference type="InterPro" id="IPR001100">
    <property type="entry name" value="Pyr_nuc-diS_OxRdtase"/>
</dbReference>
<dbReference type="PRINTS" id="PR00411">
    <property type="entry name" value="PNDRDTASEI"/>
</dbReference>
<keyword evidence="16" id="KW-1185">Reference proteome</keyword>
<evidence type="ECO:0000256" key="10">
    <source>
        <dbReference type="ARBA" id="ARBA00023027"/>
    </source>
</evidence>
<comment type="subcellular location">
    <subcellularLocation>
        <location evidence="2">Cytoplasm</location>
    </subcellularLocation>
</comment>
<feature type="binding site" evidence="12">
    <location>
        <position position="267"/>
    </location>
    <ligand>
        <name>NAD(+)</name>
        <dbReference type="ChEBI" id="CHEBI:57540"/>
    </ligand>
</feature>
<evidence type="ECO:0000256" key="7">
    <source>
        <dbReference type="ARBA" id="ARBA00022827"/>
    </source>
</evidence>
<evidence type="ECO:0000256" key="5">
    <source>
        <dbReference type="ARBA" id="ARBA00022490"/>
    </source>
</evidence>
<feature type="binding site" evidence="12">
    <location>
        <begin position="179"/>
        <end position="186"/>
    </location>
    <ligand>
        <name>NAD(+)</name>
        <dbReference type="ChEBI" id="CHEBI:57540"/>
    </ligand>
</feature>
<evidence type="ECO:0000256" key="9">
    <source>
        <dbReference type="ARBA" id="ARBA00023002"/>
    </source>
</evidence>
<dbReference type="PANTHER" id="PTHR22912:SF93">
    <property type="entry name" value="SOLUBLE PYRIDINE NUCLEOTIDE TRANSHYDROGENASE"/>
    <property type="match status" value="1"/>
</dbReference>
<dbReference type="GO" id="GO:0006103">
    <property type="term" value="P:2-oxoglutarate metabolic process"/>
    <property type="evidence" value="ECO:0007669"/>
    <property type="project" value="TreeGrafter"/>
</dbReference>
<dbReference type="InterPro" id="IPR023753">
    <property type="entry name" value="FAD/NAD-binding_dom"/>
</dbReference>
<evidence type="ECO:0000256" key="1">
    <source>
        <dbReference type="ARBA" id="ARBA00002842"/>
    </source>
</evidence>
<dbReference type="GO" id="GO:0005829">
    <property type="term" value="C:cytosol"/>
    <property type="evidence" value="ECO:0007669"/>
    <property type="project" value="TreeGrafter"/>
</dbReference>
<dbReference type="PRINTS" id="PR00368">
    <property type="entry name" value="FADPNR"/>
</dbReference>
<dbReference type="Gene3D" id="3.50.50.60">
    <property type="entry name" value="FAD/NAD(P)-binding domain"/>
    <property type="match status" value="2"/>
</dbReference>
<dbReference type="EMBL" id="JAPDDP010000118">
    <property type="protein sequence ID" value="MDA0185504.1"/>
    <property type="molecule type" value="Genomic_DNA"/>
</dbReference>
<dbReference type="InterPro" id="IPR036188">
    <property type="entry name" value="FAD/NAD-bd_sf"/>
</dbReference>
<evidence type="ECO:0000256" key="6">
    <source>
        <dbReference type="ARBA" id="ARBA00022630"/>
    </source>
</evidence>
<dbReference type="EC" id="1.6.1.1" evidence="4"/>
<evidence type="ECO:0000313" key="16">
    <source>
        <dbReference type="Proteomes" id="UP001147653"/>
    </source>
</evidence>
<dbReference type="Pfam" id="PF07992">
    <property type="entry name" value="Pyr_redox_2"/>
    <property type="match status" value="1"/>
</dbReference>
<proteinExistence type="inferred from homology"/>
<comment type="function">
    <text evidence="1">Conversion of NADPH, generated by peripheral catabolic pathways, to NADH, which can enter the respiratory chain for energy generation.</text>
</comment>
<evidence type="ECO:0000256" key="11">
    <source>
        <dbReference type="ARBA" id="ARBA00031183"/>
    </source>
</evidence>
<gene>
    <name evidence="15" type="primary">sthA</name>
    <name evidence="15" type="ORF">OJ997_34685</name>
</gene>
<dbReference type="GO" id="GO:0004148">
    <property type="term" value="F:dihydrolipoyl dehydrogenase (NADH) activity"/>
    <property type="evidence" value="ECO:0007669"/>
    <property type="project" value="TreeGrafter"/>
</dbReference>
<keyword evidence="9 15" id="KW-0560">Oxidoreductase</keyword>
<dbReference type="InterPro" id="IPR050151">
    <property type="entry name" value="Class-I_Pyr_Nuc-Dis_Oxidored"/>
</dbReference>
<dbReference type="GO" id="GO:0050660">
    <property type="term" value="F:flavin adenine dinucleotide binding"/>
    <property type="evidence" value="ECO:0007669"/>
    <property type="project" value="TreeGrafter"/>
</dbReference>
<protein>
    <recommendedName>
        <fullName evidence="4">NAD(P)(+) transhydrogenase (Si-specific)</fullName>
        <ecNumber evidence="4">1.6.1.1</ecNumber>
    </recommendedName>
    <alternativeName>
        <fullName evidence="11">NAD(P)(+) transhydrogenase [B-specific]</fullName>
    </alternativeName>
</protein>
<dbReference type="SUPFAM" id="SSF55424">
    <property type="entry name" value="FAD/NAD-linked reductases, dimerisation (C-terminal) domain"/>
    <property type="match status" value="1"/>
</dbReference>
<sequence>MELDLLVIGSGPGGQRAAIQAAKLGKRVAVAERRNRLGGVSIHTGTIPSKTLRQATLEQLATRPLDVLDPTRVEETEQEAIEQLLDRAAAVVAAETAITREQFRRNRVGLLQGAATFVDANTVQIEGSDEPVRAQRIVIAVGTRPARPSTVEFDDRTIIDSDGLLKLAQRVPRTMTVVGAGVIGVEYASMFGALGTKVTVVDQRDRVLTFLDSEIGEAFQYLLRRRNVTFRLREKVEAVDALEGRGARLKLGSGKEIVSETVLYATGRQGDTEKLGLAKAGLKADKRGRITVDEAYRTEVEHIFAVGDCAGGAGLAATAMEQGRIAALTAFERPITQLPQLIPTGVYAIPELAMVGRTEEELTDRAVPYVCGIARWSELARGVISGDREGMLKLLVSVEDRSILGVHVLGTSATDLVHIGQAVMASGANGLDFLVTAVFNYPTFAESYKVAALDADNRIKGMAAFDKSL</sequence>
<evidence type="ECO:0000256" key="2">
    <source>
        <dbReference type="ARBA" id="ARBA00004496"/>
    </source>
</evidence>
<evidence type="ECO:0000256" key="4">
    <source>
        <dbReference type="ARBA" id="ARBA00012772"/>
    </source>
</evidence>
<keyword evidence="6" id="KW-0285">Flavoprotein</keyword>
<name>A0A9X3NFY5_9ACTN</name>
<evidence type="ECO:0000256" key="8">
    <source>
        <dbReference type="ARBA" id="ARBA00022857"/>
    </source>
</evidence>
<dbReference type="PANTHER" id="PTHR22912">
    <property type="entry name" value="DISULFIDE OXIDOREDUCTASE"/>
    <property type="match status" value="1"/>
</dbReference>
<evidence type="ECO:0000256" key="12">
    <source>
        <dbReference type="PIRSR" id="PIRSR000350-3"/>
    </source>
</evidence>
<feature type="domain" description="Pyridine nucleotide-disulphide oxidoreductase dimerisation" evidence="13">
    <location>
        <begin position="342"/>
        <end position="451"/>
    </location>
</feature>
<dbReference type="FunFam" id="3.30.390.30:FF:000001">
    <property type="entry name" value="Dihydrolipoyl dehydrogenase"/>
    <property type="match status" value="1"/>
</dbReference>
<keyword evidence="7 12" id="KW-0274">FAD</keyword>
<dbReference type="Pfam" id="PF02852">
    <property type="entry name" value="Pyr_redox_dim"/>
    <property type="match status" value="1"/>
</dbReference>
<dbReference type="InterPro" id="IPR016156">
    <property type="entry name" value="FAD/NAD-linked_Rdtase_dimer_sf"/>
</dbReference>
<reference evidence="15" key="1">
    <citation type="submission" date="2022-10" db="EMBL/GenBank/DDBJ databases">
        <title>The WGS of Solirubrobacter phytolaccae KCTC 29190.</title>
        <authorList>
            <person name="Jiang Z."/>
        </authorList>
    </citation>
    <scope>NUCLEOTIDE SEQUENCE</scope>
    <source>
        <strain evidence="15">KCTC 29190</strain>
    </source>
</reference>
<dbReference type="PIRSF" id="PIRSF000350">
    <property type="entry name" value="Mercury_reductase_MerA"/>
    <property type="match status" value="1"/>
</dbReference>
<dbReference type="SUPFAM" id="SSF51905">
    <property type="entry name" value="FAD/NAD(P)-binding domain"/>
    <property type="match status" value="1"/>
</dbReference>
<dbReference type="Proteomes" id="UP001147653">
    <property type="component" value="Unassembled WGS sequence"/>
</dbReference>
<feature type="binding site" evidence="12">
    <location>
        <position position="308"/>
    </location>
    <ligand>
        <name>FAD</name>
        <dbReference type="ChEBI" id="CHEBI:57692"/>
    </ligand>
</feature>
<feature type="domain" description="FAD/NAD(P)-binding" evidence="14">
    <location>
        <begin position="4"/>
        <end position="323"/>
    </location>
</feature>
<evidence type="ECO:0000256" key="3">
    <source>
        <dbReference type="ARBA" id="ARBA00007532"/>
    </source>
</evidence>
<comment type="similarity">
    <text evidence="3">Belongs to the class-I pyridine nucleotide-disulfide oxidoreductase family.</text>
</comment>
<comment type="caution">
    <text evidence="15">The sequence shown here is derived from an EMBL/GenBank/DDBJ whole genome shotgun (WGS) entry which is preliminary data.</text>
</comment>
<evidence type="ECO:0000259" key="14">
    <source>
        <dbReference type="Pfam" id="PF07992"/>
    </source>
</evidence>
<keyword evidence="8" id="KW-0521">NADP</keyword>
<evidence type="ECO:0000313" key="15">
    <source>
        <dbReference type="EMBL" id="MDA0185504.1"/>
    </source>
</evidence>
<dbReference type="Gene3D" id="3.30.390.30">
    <property type="match status" value="1"/>
</dbReference>
<keyword evidence="10 12" id="KW-0520">NAD</keyword>
<comment type="cofactor">
    <cofactor evidence="12">
        <name>FAD</name>
        <dbReference type="ChEBI" id="CHEBI:57692"/>
    </cofactor>
    <text evidence="12">Binds 1 FAD per subunit.</text>
</comment>
<keyword evidence="5" id="KW-0963">Cytoplasm</keyword>
<keyword evidence="12" id="KW-0547">Nucleotide-binding</keyword>
<accession>A0A9X3NFY5</accession>
<dbReference type="AlphaFoldDB" id="A0A9X3NFY5"/>
<organism evidence="15 16">
    <name type="scientific">Solirubrobacter phytolaccae</name>
    <dbReference type="NCBI Taxonomy" id="1404360"/>
    <lineage>
        <taxon>Bacteria</taxon>
        <taxon>Bacillati</taxon>
        <taxon>Actinomycetota</taxon>
        <taxon>Thermoleophilia</taxon>
        <taxon>Solirubrobacterales</taxon>
        <taxon>Solirubrobacteraceae</taxon>
        <taxon>Solirubrobacter</taxon>
    </lineage>
</organism>
<dbReference type="GO" id="GO:0003957">
    <property type="term" value="F:NAD(P)+ transhydrogenase (Si-specific) activity"/>
    <property type="evidence" value="ECO:0007669"/>
    <property type="project" value="UniProtKB-EC"/>
</dbReference>
<dbReference type="InterPro" id="IPR004099">
    <property type="entry name" value="Pyr_nucl-diS_OxRdtase_dimer"/>
</dbReference>